<reference evidence="2" key="1">
    <citation type="submission" date="2019-08" db="EMBL/GenBank/DDBJ databases">
        <authorList>
            <person name="Kucharzyk K."/>
            <person name="Murdoch R.W."/>
            <person name="Higgins S."/>
            <person name="Loffler F."/>
        </authorList>
    </citation>
    <scope>NUCLEOTIDE SEQUENCE</scope>
</reference>
<gene>
    <name evidence="2" type="ORF">SDC9_140902</name>
</gene>
<feature type="compositionally biased region" description="Basic and acidic residues" evidence="1">
    <location>
        <begin position="8"/>
        <end position="33"/>
    </location>
</feature>
<sequence length="147" mass="15515">MYAAQGKAEGRTDDQPGHQEHRQHDDKGVDEGRLAPQVEFEQAQHRINDDALQAVGTAGDAGQAVGKLAEQHADPNGDHQSGQIGAAHDQVAQCIAQRGADQQGKQQAGEGFAPAMLSQQPCGISPATEECRMADGQDAGIAQRQIE</sequence>
<proteinExistence type="predicted"/>
<evidence type="ECO:0000313" key="2">
    <source>
        <dbReference type="EMBL" id="MPM93760.1"/>
    </source>
</evidence>
<protein>
    <submittedName>
        <fullName evidence="2">Uncharacterized protein</fullName>
    </submittedName>
</protein>
<organism evidence="2">
    <name type="scientific">bioreactor metagenome</name>
    <dbReference type="NCBI Taxonomy" id="1076179"/>
    <lineage>
        <taxon>unclassified sequences</taxon>
        <taxon>metagenomes</taxon>
        <taxon>ecological metagenomes</taxon>
    </lineage>
</organism>
<accession>A0A645DW75</accession>
<name>A0A645DW75_9ZZZZ</name>
<dbReference type="AlphaFoldDB" id="A0A645DW75"/>
<comment type="caution">
    <text evidence="2">The sequence shown here is derived from an EMBL/GenBank/DDBJ whole genome shotgun (WGS) entry which is preliminary data.</text>
</comment>
<evidence type="ECO:0000256" key="1">
    <source>
        <dbReference type="SAM" id="MobiDB-lite"/>
    </source>
</evidence>
<dbReference type="EMBL" id="VSSQ01040497">
    <property type="protein sequence ID" value="MPM93760.1"/>
    <property type="molecule type" value="Genomic_DNA"/>
</dbReference>
<feature type="region of interest" description="Disordered" evidence="1">
    <location>
        <begin position="1"/>
        <end position="147"/>
    </location>
</feature>